<sequence length="798" mass="93014">MEEKKRRTQSTVALFSHFAKNFFFVWAIFLFPCTMAVIIYIKHLKGQESFMLEFFRKYQKFFFIFVTIIIVISFSAVGINTQMVESNPDKQIGKTVNGKPIYFKELLVLTQLLNHSIFDTDRSNWPHLLNDGVIEKNFLETGLAVMLAEQYFSYLEPELKKKEQMISLFKPYIHPYDAQLSCRAVWKNYSPGLLEHLEQLKNSEMDVHEFSTLCQLYLDQIAFPKEAMQQVLHFQEQKAGIPKDPRLAEIELSLFGFKNVKDWFGDRFIHLASQFILNVSSLAEQKKYQVTKQEVQTDLFQNIYKGYKQLSQNKSLEPSQAMQYFQRELRVLGLNEADVLNAWRHVMLFRRLVLDTSGSVFNDPLAQKQFHLFADQSVEVELYELPSYLRLSDFSALLKLQVYLEAISLEQPKSLNLPLEFASLDCIEARQPELVQKKVELHLSSINIEELVAQISLKSTWEWEATDEGWSFLQNRFPELKNRTDRREALDQIDSRSSIDRVARLEMVRQDKELIRQALQQRPLKTVELSLRKKPLAQGPYSLLLNDKEFIVFLENAPLESIKECYSVDVNNFYRIELVSRDTQKELISFEEAFQDGTLDSILDQKLENAYPNIRKGKELFLQANGSFKPFYEVKEQIARILYEPLLLNIEQEYIKVFGDLPGMSKQLPGIFYCKYRLYGFMQSVKQQLELGAVLHLPKQWELISTLSCISRSQKLDFPTDDWIEIPVNQWSPISIGSSGSLAFAKICSKGDLEEVPLEKIEQGFQFLSFDTCRDVMRHLLEKIVEGNCIVFSDKELE</sequence>
<reference evidence="2 3" key="1">
    <citation type="journal article" date="2022" name="bioRxiv">
        <title>Ecology and evolution of chlamydial symbionts of arthropods.</title>
        <authorList>
            <person name="Halter T."/>
            <person name="Koestlbacher S."/>
            <person name="Collingro A."/>
            <person name="Sixt B.S."/>
            <person name="Toenshoff E.R."/>
            <person name="Hendrickx F."/>
            <person name="Kostanjsek R."/>
            <person name="Horn M."/>
        </authorList>
    </citation>
    <scope>NUCLEOTIDE SEQUENCE [LARGE SCALE GENOMIC DNA]</scope>
    <source>
        <strain evidence="2">W744xW776</strain>
    </source>
</reference>
<feature type="transmembrane region" description="Helical" evidence="1">
    <location>
        <begin position="61"/>
        <end position="79"/>
    </location>
</feature>
<evidence type="ECO:0000313" key="2">
    <source>
        <dbReference type="EMBL" id="QYF49215.1"/>
    </source>
</evidence>
<proteinExistence type="predicted"/>
<dbReference type="EMBL" id="CP075587">
    <property type="protein sequence ID" value="QYF49215.1"/>
    <property type="molecule type" value="Genomic_DNA"/>
</dbReference>
<accession>A0ABX8V1V0</accession>
<feature type="transmembrane region" description="Helical" evidence="1">
    <location>
        <begin position="23"/>
        <end position="41"/>
    </location>
</feature>
<keyword evidence="1" id="KW-0472">Membrane</keyword>
<keyword evidence="1" id="KW-1133">Transmembrane helix</keyword>
<keyword evidence="3" id="KW-1185">Reference proteome</keyword>
<evidence type="ECO:0000256" key="1">
    <source>
        <dbReference type="SAM" id="Phobius"/>
    </source>
</evidence>
<organism evidence="2 3">
    <name type="scientific">Candidatus Rhabdochlamydia oedothoracis</name>
    <dbReference type="NCBI Taxonomy" id="2720720"/>
    <lineage>
        <taxon>Bacteria</taxon>
        <taxon>Pseudomonadati</taxon>
        <taxon>Chlamydiota</taxon>
        <taxon>Chlamydiia</taxon>
        <taxon>Parachlamydiales</taxon>
        <taxon>Candidatus Rhabdochlamydiaceae</taxon>
        <taxon>Candidatus Rhabdochlamydia</taxon>
    </lineage>
</organism>
<evidence type="ECO:0000313" key="3">
    <source>
        <dbReference type="Proteomes" id="UP000826014"/>
    </source>
</evidence>
<name>A0ABX8V1V0_9BACT</name>
<gene>
    <name evidence="2" type="ORF">RHABOEDO_001510</name>
</gene>
<protein>
    <submittedName>
        <fullName evidence="2">Uncharacterized protein</fullName>
    </submittedName>
</protein>
<dbReference type="Proteomes" id="UP000826014">
    <property type="component" value="Chromosome"/>
</dbReference>
<keyword evidence="1" id="KW-0812">Transmembrane</keyword>